<evidence type="ECO:0000259" key="3">
    <source>
        <dbReference type="Pfam" id="PF13649"/>
    </source>
</evidence>
<dbReference type="InterPro" id="IPR029063">
    <property type="entry name" value="SAM-dependent_MTases_sf"/>
</dbReference>
<dbReference type="GO" id="GO:0032259">
    <property type="term" value="P:methylation"/>
    <property type="evidence" value="ECO:0007669"/>
    <property type="project" value="UniProtKB-KW"/>
</dbReference>
<dbReference type="EMBL" id="JACXAI010000025">
    <property type="protein sequence ID" value="MBD1382075.1"/>
    <property type="molecule type" value="Genomic_DNA"/>
</dbReference>
<dbReference type="CDD" id="cd02440">
    <property type="entry name" value="AdoMet_MTases"/>
    <property type="match status" value="1"/>
</dbReference>
<name>A0A926NJ80_9BACI</name>
<dbReference type="GO" id="GO:0008168">
    <property type="term" value="F:methyltransferase activity"/>
    <property type="evidence" value="ECO:0007669"/>
    <property type="project" value="UniProtKB-KW"/>
</dbReference>
<accession>A0A926NJ80</accession>
<reference evidence="4" key="1">
    <citation type="submission" date="2020-09" db="EMBL/GenBank/DDBJ databases">
        <title>A novel bacterium of genus Bacillus, isolated from South China Sea.</title>
        <authorList>
            <person name="Huang H."/>
            <person name="Mo K."/>
            <person name="Hu Y."/>
        </authorList>
    </citation>
    <scope>NUCLEOTIDE SEQUENCE</scope>
    <source>
        <strain evidence="4">IB182487</strain>
    </source>
</reference>
<dbReference type="AlphaFoldDB" id="A0A926NJ80"/>
<dbReference type="RefSeq" id="WP_191159912.1">
    <property type="nucleotide sequence ID" value="NZ_JACXAI010000025.1"/>
</dbReference>
<protein>
    <submittedName>
        <fullName evidence="4">Class I SAM-dependent methyltransferase</fullName>
    </submittedName>
</protein>
<dbReference type="InterPro" id="IPR041698">
    <property type="entry name" value="Methyltransf_25"/>
</dbReference>
<keyword evidence="5" id="KW-1185">Reference proteome</keyword>
<dbReference type="PANTHER" id="PTHR43861">
    <property type="entry name" value="TRANS-ACONITATE 2-METHYLTRANSFERASE-RELATED"/>
    <property type="match status" value="1"/>
</dbReference>
<feature type="domain" description="Methyltransferase" evidence="3">
    <location>
        <begin position="39"/>
        <end position="135"/>
    </location>
</feature>
<dbReference type="SUPFAM" id="SSF53335">
    <property type="entry name" value="S-adenosyl-L-methionine-dependent methyltransferases"/>
    <property type="match status" value="1"/>
</dbReference>
<dbReference type="PANTHER" id="PTHR43861:SF1">
    <property type="entry name" value="TRANS-ACONITATE 2-METHYLTRANSFERASE"/>
    <property type="match status" value="1"/>
</dbReference>
<evidence type="ECO:0000313" key="5">
    <source>
        <dbReference type="Proteomes" id="UP000626844"/>
    </source>
</evidence>
<dbReference type="Gene3D" id="3.40.50.150">
    <property type="entry name" value="Vaccinia Virus protein VP39"/>
    <property type="match status" value="1"/>
</dbReference>
<evidence type="ECO:0000256" key="1">
    <source>
        <dbReference type="ARBA" id="ARBA00022603"/>
    </source>
</evidence>
<keyword evidence="2" id="KW-0808">Transferase</keyword>
<sequence length="247" mass="28931">MMYESFAYVYDYLMDEAPYEQWKKWIITKMTEYSSGQKILDLACGTGEISVRLAREGFEVTGIDLSEDMLTVAQQKAFEAGLQISFFQMDMRELSGFEDQFDSVIICCDSLNYLLAEEDVFKALKSVYRQLKPGGILLFDIHTLYKVNERFAGHTFADNGKDVSYIWNSFHGKEAGSVDHEISFFIRQNDCYERYDELHQQRTYPLERYKKWLMDAQFQLLEVTADFTENKPEDFTERAFFVAKKPS</sequence>
<dbReference type="Pfam" id="PF13649">
    <property type="entry name" value="Methyltransf_25"/>
    <property type="match status" value="1"/>
</dbReference>
<dbReference type="Gene3D" id="2.20.25.110">
    <property type="entry name" value="S-adenosyl-L-methionine-dependent methyltransferases"/>
    <property type="match status" value="1"/>
</dbReference>
<evidence type="ECO:0000313" key="4">
    <source>
        <dbReference type="EMBL" id="MBD1382075.1"/>
    </source>
</evidence>
<proteinExistence type="predicted"/>
<evidence type="ECO:0000256" key="2">
    <source>
        <dbReference type="ARBA" id="ARBA00022679"/>
    </source>
</evidence>
<keyword evidence="1 4" id="KW-0489">Methyltransferase</keyword>
<dbReference type="Proteomes" id="UP000626844">
    <property type="component" value="Unassembled WGS sequence"/>
</dbReference>
<organism evidence="4 5">
    <name type="scientific">Metabacillus arenae</name>
    <dbReference type="NCBI Taxonomy" id="2771434"/>
    <lineage>
        <taxon>Bacteria</taxon>
        <taxon>Bacillati</taxon>
        <taxon>Bacillota</taxon>
        <taxon>Bacilli</taxon>
        <taxon>Bacillales</taxon>
        <taxon>Bacillaceae</taxon>
        <taxon>Metabacillus</taxon>
    </lineage>
</organism>
<comment type="caution">
    <text evidence="4">The sequence shown here is derived from an EMBL/GenBank/DDBJ whole genome shotgun (WGS) entry which is preliminary data.</text>
</comment>
<gene>
    <name evidence="4" type="ORF">IC621_17740</name>
</gene>